<reference evidence="3 4" key="1">
    <citation type="submission" date="2020-03" db="EMBL/GenBank/DDBJ databases">
        <authorList>
            <person name="Zhu W."/>
        </authorList>
    </citation>
    <scope>NUCLEOTIDE SEQUENCE [LARGE SCALE GENOMIC DNA]</scope>
    <source>
        <strain evidence="3 4">323-1</strain>
    </source>
</reference>
<dbReference type="InterPro" id="IPR012902">
    <property type="entry name" value="N_methyl_site"/>
</dbReference>
<evidence type="ECO:0000313" key="3">
    <source>
        <dbReference type="EMBL" id="QIO07026.1"/>
    </source>
</evidence>
<sequence length="172" mass="18744">MLMNSNQTGVGMVEVLVALIILAVGVLGFAALQFRAVEASGESLARSQATTLLRGLTESIRANKSGQEFYAEEVQKYSNMTTKPTIQTKCLNTSCSAKNMAAYDAYLVGKTAYQLGINITMTNCPGVQSIERKCLFAVWKDTKITDKTNYSDCMSSNGVYKPLANCIMMEAY</sequence>
<keyword evidence="1" id="KW-0812">Transmembrane</keyword>
<dbReference type="KEGG" id="asha:G8E00_14320"/>
<keyword evidence="4" id="KW-1185">Reference proteome</keyword>
<dbReference type="InterPro" id="IPR054402">
    <property type="entry name" value="Tt1218-like_dom"/>
</dbReference>
<evidence type="ECO:0000259" key="2">
    <source>
        <dbReference type="Pfam" id="PF22150"/>
    </source>
</evidence>
<proteinExistence type="predicted"/>
<dbReference type="EMBL" id="CP049801">
    <property type="protein sequence ID" value="QIO07026.1"/>
    <property type="molecule type" value="Genomic_DNA"/>
</dbReference>
<evidence type="ECO:0000313" key="4">
    <source>
        <dbReference type="Proteomes" id="UP000502297"/>
    </source>
</evidence>
<keyword evidence="1" id="KW-1133">Transmembrane helix</keyword>
<accession>A0A6G8RYJ8</accession>
<gene>
    <name evidence="3" type="primary">pilV</name>
    <name evidence="3" type="ORF">G8E00_14320</name>
</gene>
<dbReference type="Proteomes" id="UP000502297">
    <property type="component" value="Chromosome"/>
</dbReference>
<name>A0A6G8RYJ8_9GAMM</name>
<dbReference type="NCBIfam" id="TIGR02523">
    <property type="entry name" value="type_IV_pilV"/>
    <property type="match status" value="1"/>
</dbReference>
<dbReference type="AlphaFoldDB" id="A0A6G8RYJ8"/>
<feature type="transmembrane region" description="Helical" evidence="1">
    <location>
        <begin position="12"/>
        <end position="32"/>
    </location>
</feature>
<keyword evidence="1" id="KW-0472">Membrane</keyword>
<evidence type="ECO:0000256" key="1">
    <source>
        <dbReference type="SAM" id="Phobius"/>
    </source>
</evidence>
<protein>
    <submittedName>
        <fullName evidence="3">Type IV pilus modification protein PilV</fullName>
    </submittedName>
</protein>
<organism evidence="3 4">
    <name type="scientific">Acinetobacter shaoyimingii</name>
    <dbReference type="NCBI Taxonomy" id="2715164"/>
    <lineage>
        <taxon>Bacteria</taxon>
        <taxon>Pseudomonadati</taxon>
        <taxon>Pseudomonadota</taxon>
        <taxon>Gammaproteobacteria</taxon>
        <taxon>Moraxellales</taxon>
        <taxon>Moraxellaceae</taxon>
        <taxon>Acinetobacter</taxon>
    </lineage>
</organism>
<dbReference type="InterPro" id="IPR013362">
    <property type="entry name" value="Pilus_4_PilV"/>
</dbReference>
<dbReference type="Pfam" id="PF07963">
    <property type="entry name" value="N_methyl"/>
    <property type="match status" value="1"/>
</dbReference>
<dbReference type="Pfam" id="PF22150">
    <property type="entry name" value="Tt1218-like"/>
    <property type="match status" value="1"/>
</dbReference>
<feature type="domain" description="Type IV pilin Tt1218-like" evidence="2">
    <location>
        <begin position="31"/>
        <end position="105"/>
    </location>
</feature>